<keyword evidence="3 9" id="KW-0813">Transport</keyword>
<feature type="transmembrane region" description="Helical" evidence="9">
    <location>
        <begin position="106"/>
        <end position="131"/>
    </location>
</feature>
<reference evidence="11 12" key="1">
    <citation type="submission" date="2022-08" db="EMBL/GenBank/DDBJ databases">
        <title>Reclassification of Massilia species as members of the genera Telluria, Duganella, Pseudoduganella, Mokoshia gen. nov. and Zemynaea gen. nov. using orthogonal and non-orthogonal genome-based approaches.</title>
        <authorList>
            <person name="Bowman J.P."/>
        </authorList>
    </citation>
    <scope>NUCLEOTIDE SEQUENCE [LARGE SCALE GENOMIC DNA]</scope>
    <source>
        <strain evidence="11 12">JCM 31316</strain>
    </source>
</reference>
<dbReference type="PANTHER" id="PTHR30413:SF10">
    <property type="entry name" value="CAPSULE POLYSACCHARIDE EXPORT INNER-MEMBRANE PROTEIN CTRC"/>
    <property type="match status" value="1"/>
</dbReference>
<comment type="similarity">
    <text evidence="2 9">Belongs to the ABC-2 integral membrane protein family.</text>
</comment>
<feature type="domain" description="ABC transmembrane type-2" evidence="10">
    <location>
        <begin position="30"/>
        <end position="259"/>
    </location>
</feature>
<dbReference type="RefSeq" id="WP_258816645.1">
    <property type="nucleotide sequence ID" value="NZ_JANUGW010000006.1"/>
</dbReference>
<dbReference type="EMBL" id="JANUGW010000006">
    <property type="protein sequence ID" value="MCS0582074.1"/>
    <property type="molecule type" value="Genomic_DNA"/>
</dbReference>
<keyword evidence="8 9" id="KW-0472">Membrane</keyword>
<comment type="caution">
    <text evidence="11">The sequence shown here is derived from an EMBL/GenBank/DDBJ whole genome shotgun (WGS) entry which is preliminary data.</text>
</comment>
<feature type="transmembrane region" description="Helical" evidence="9">
    <location>
        <begin position="65"/>
        <end position="86"/>
    </location>
</feature>
<dbReference type="PROSITE" id="PS51012">
    <property type="entry name" value="ABC_TM2"/>
    <property type="match status" value="1"/>
</dbReference>
<evidence type="ECO:0000256" key="6">
    <source>
        <dbReference type="ARBA" id="ARBA00022989"/>
    </source>
</evidence>
<feature type="transmembrane region" description="Helical" evidence="9">
    <location>
        <begin position="32"/>
        <end position="53"/>
    </location>
</feature>
<keyword evidence="7" id="KW-0625">Polysaccharide transport</keyword>
<protein>
    <recommendedName>
        <fullName evidence="9">Transport permease protein</fullName>
    </recommendedName>
</protein>
<evidence type="ECO:0000256" key="4">
    <source>
        <dbReference type="ARBA" id="ARBA00022475"/>
    </source>
</evidence>
<evidence type="ECO:0000256" key="1">
    <source>
        <dbReference type="ARBA" id="ARBA00004651"/>
    </source>
</evidence>
<name>A0ABT1ZQ89_9BURK</name>
<evidence type="ECO:0000256" key="3">
    <source>
        <dbReference type="ARBA" id="ARBA00022448"/>
    </source>
</evidence>
<proteinExistence type="inferred from homology"/>
<dbReference type="Proteomes" id="UP001204151">
    <property type="component" value="Unassembled WGS sequence"/>
</dbReference>
<comment type="subcellular location">
    <subcellularLocation>
        <location evidence="9">Cell inner membrane</location>
        <topology evidence="9">Multi-pass membrane protein</topology>
    </subcellularLocation>
    <subcellularLocation>
        <location evidence="1">Cell membrane</location>
        <topology evidence="1">Multi-pass membrane protein</topology>
    </subcellularLocation>
</comment>
<dbReference type="InterPro" id="IPR013525">
    <property type="entry name" value="ABC2_TM"/>
</dbReference>
<evidence type="ECO:0000259" key="10">
    <source>
        <dbReference type="PROSITE" id="PS51012"/>
    </source>
</evidence>
<sequence>MQITGIQHSLSLAWMLARRDLKNRYATNYAGIAWNVLVPLLYALINVVVFSILMKGRMGERYGNLPFALFYFVPFALWSFFAEVIGRSTYILREYGYLINKIAFPFWVLPLVPLASAFLNQLILFVIAAVLMVANGIGPASSAYLFVAVWAIAVVLTVGLAFAVSAVAMYVPDLAQIVPVGVNILFWLTPILYPATLVEAQGALWVRSLIMEFNPFSYIVEMSRQSVFGTAPVALGALAGLAVLSALVLGAGLLVFRKLKSGFADVL</sequence>
<keyword evidence="6 9" id="KW-1133">Transmembrane helix</keyword>
<organism evidence="11 12">
    <name type="scientific">Massilia pinisoli</name>
    <dbReference type="NCBI Taxonomy" id="1772194"/>
    <lineage>
        <taxon>Bacteria</taxon>
        <taxon>Pseudomonadati</taxon>
        <taxon>Pseudomonadota</taxon>
        <taxon>Betaproteobacteria</taxon>
        <taxon>Burkholderiales</taxon>
        <taxon>Oxalobacteraceae</taxon>
        <taxon>Telluria group</taxon>
        <taxon>Massilia</taxon>
    </lineage>
</organism>
<feature type="transmembrane region" description="Helical" evidence="9">
    <location>
        <begin position="143"/>
        <end position="172"/>
    </location>
</feature>
<keyword evidence="4 9" id="KW-1003">Cell membrane</keyword>
<evidence type="ECO:0000256" key="9">
    <source>
        <dbReference type="RuleBase" id="RU361157"/>
    </source>
</evidence>
<keyword evidence="5 9" id="KW-0812">Transmembrane</keyword>
<dbReference type="Pfam" id="PF01061">
    <property type="entry name" value="ABC2_membrane"/>
    <property type="match status" value="1"/>
</dbReference>
<feature type="transmembrane region" description="Helical" evidence="9">
    <location>
        <begin position="184"/>
        <end position="206"/>
    </location>
</feature>
<evidence type="ECO:0000256" key="8">
    <source>
        <dbReference type="ARBA" id="ARBA00023136"/>
    </source>
</evidence>
<evidence type="ECO:0000313" key="11">
    <source>
        <dbReference type="EMBL" id="MCS0582074.1"/>
    </source>
</evidence>
<evidence type="ECO:0000256" key="2">
    <source>
        <dbReference type="ARBA" id="ARBA00007783"/>
    </source>
</evidence>
<evidence type="ECO:0000313" key="12">
    <source>
        <dbReference type="Proteomes" id="UP001204151"/>
    </source>
</evidence>
<gene>
    <name evidence="11" type="ORF">NX784_10770</name>
</gene>
<keyword evidence="12" id="KW-1185">Reference proteome</keyword>
<keyword evidence="7" id="KW-0762">Sugar transport</keyword>
<dbReference type="PANTHER" id="PTHR30413">
    <property type="entry name" value="INNER MEMBRANE TRANSPORT PERMEASE"/>
    <property type="match status" value="1"/>
</dbReference>
<feature type="transmembrane region" description="Helical" evidence="9">
    <location>
        <begin position="227"/>
        <end position="256"/>
    </location>
</feature>
<dbReference type="InterPro" id="IPR047817">
    <property type="entry name" value="ABC2_TM_bact-type"/>
</dbReference>
<evidence type="ECO:0000256" key="5">
    <source>
        <dbReference type="ARBA" id="ARBA00022692"/>
    </source>
</evidence>
<accession>A0ABT1ZQ89</accession>
<evidence type="ECO:0000256" key="7">
    <source>
        <dbReference type="ARBA" id="ARBA00023047"/>
    </source>
</evidence>